<protein>
    <submittedName>
        <fullName evidence="2">Uncharacterized protein</fullName>
    </submittedName>
</protein>
<evidence type="ECO:0000256" key="1">
    <source>
        <dbReference type="SAM" id="MobiDB-lite"/>
    </source>
</evidence>
<dbReference type="AlphaFoldDB" id="A0AAV9BEF3"/>
<name>A0AAV9BEF3_ACOGR</name>
<proteinExistence type="predicted"/>
<organism evidence="2 3">
    <name type="scientific">Acorus gramineus</name>
    <name type="common">Dwarf sweet flag</name>
    <dbReference type="NCBI Taxonomy" id="55184"/>
    <lineage>
        <taxon>Eukaryota</taxon>
        <taxon>Viridiplantae</taxon>
        <taxon>Streptophyta</taxon>
        <taxon>Embryophyta</taxon>
        <taxon>Tracheophyta</taxon>
        <taxon>Spermatophyta</taxon>
        <taxon>Magnoliopsida</taxon>
        <taxon>Liliopsida</taxon>
        <taxon>Acoraceae</taxon>
        <taxon>Acorus</taxon>
    </lineage>
</organism>
<reference evidence="2" key="2">
    <citation type="submission" date="2023-06" db="EMBL/GenBank/DDBJ databases">
        <authorList>
            <person name="Ma L."/>
            <person name="Liu K.-W."/>
            <person name="Li Z."/>
            <person name="Hsiao Y.-Y."/>
            <person name="Qi Y."/>
            <person name="Fu T."/>
            <person name="Tang G."/>
            <person name="Zhang D."/>
            <person name="Sun W.-H."/>
            <person name="Liu D.-K."/>
            <person name="Li Y."/>
            <person name="Chen G.-Z."/>
            <person name="Liu X.-D."/>
            <person name="Liao X.-Y."/>
            <person name="Jiang Y.-T."/>
            <person name="Yu X."/>
            <person name="Hao Y."/>
            <person name="Huang J."/>
            <person name="Zhao X.-W."/>
            <person name="Ke S."/>
            <person name="Chen Y.-Y."/>
            <person name="Wu W.-L."/>
            <person name="Hsu J.-L."/>
            <person name="Lin Y.-F."/>
            <person name="Huang M.-D."/>
            <person name="Li C.-Y."/>
            <person name="Huang L."/>
            <person name="Wang Z.-W."/>
            <person name="Zhao X."/>
            <person name="Zhong W.-Y."/>
            <person name="Peng D.-H."/>
            <person name="Ahmad S."/>
            <person name="Lan S."/>
            <person name="Zhang J.-S."/>
            <person name="Tsai W.-C."/>
            <person name="Van De Peer Y."/>
            <person name="Liu Z.-J."/>
        </authorList>
    </citation>
    <scope>NUCLEOTIDE SEQUENCE</scope>
    <source>
        <strain evidence="2">SCP</strain>
        <tissue evidence="2">Leaves</tissue>
    </source>
</reference>
<evidence type="ECO:0000313" key="2">
    <source>
        <dbReference type="EMBL" id="KAK1275025.1"/>
    </source>
</evidence>
<accession>A0AAV9BEF3</accession>
<keyword evidence="3" id="KW-1185">Reference proteome</keyword>
<comment type="caution">
    <text evidence="2">The sequence shown here is derived from an EMBL/GenBank/DDBJ whole genome shotgun (WGS) entry which is preliminary data.</text>
</comment>
<dbReference type="EMBL" id="JAUJYN010000003">
    <property type="protein sequence ID" value="KAK1275025.1"/>
    <property type="molecule type" value="Genomic_DNA"/>
</dbReference>
<feature type="region of interest" description="Disordered" evidence="1">
    <location>
        <begin position="40"/>
        <end position="67"/>
    </location>
</feature>
<dbReference type="Proteomes" id="UP001179952">
    <property type="component" value="Unassembled WGS sequence"/>
</dbReference>
<reference evidence="2" key="1">
    <citation type="journal article" date="2023" name="Nat. Commun.">
        <title>Diploid and tetraploid genomes of Acorus and the evolution of monocots.</title>
        <authorList>
            <person name="Ma L."/>
            <person name="Liu K.W."/>
            <person name="Li Z."/>
            <person name="Hsiao Y.Y."/>
            <person name="Qi Y."/>
            <person name="Fu T."/>
            <person name="Tang G.D."/>
            <person name="Zhang D."/>
            <person name="Sun W.H."/>
            <person name="Liu D.K."/>
            <person name="Li Y."/>
            <person name="Chen G.Z."/>
            <person name="Liu X.D."/>
            <person name="Liao X.Y."/>
            <person name="Jiang Y.T."/>
            <person name="Yu X."/>
            <person name="Hao Y."/>
            <person name="Huang J."/>
            <person name="Zhao X.W."/>
            <person name="Ke S."/>
            <person name="Chen Y.Y."/>
            <person name="Wu W.L."/>
            <person name="Hsu J.L."/>
            <person name="Lin Y.F."/>
            <person name="Huang M.D."/>
            <person name="Li C.Y."/>
            <person name="Huang L."/>
            <person name="Wang Z.W."/>
            <person name="Zhao X."/>
            <person name="Zhong W.Y."/>
            <person name="Peng D.H."/>
            <person name="Ahmad S."/>
            <person name="Lan S."/>
            <person name="Zhang J.S."/>
            <person name="Tsai W.C."/>
            <person name="Van de Peer Y."/>
            <person name="Liu Z.J."/>
        </authorList>
    </citation>
    <scope>NUCLEOTIDE SEQUENCE</scope>
    <source>
        <strain evidence="2">SCP</strain>
    </source>
</reference>
<gene>
    <name evidence="2" type="ORF">QJS04_geneDACA011713</name>
</gene>
<sequence length="169" mass="19207">MHAGVPSIPTIFFASRTIGQHPRVSPPCPHSLGKKTLSVRSVHQQSSQKRIHEPSPMDHLNPSTNCSQRQKKPLLIEDQLASIVGTISPDMLGFPWRSLISFTHAASGFATQFQDHFDNRVLFMVSRCRRPTPPFEWRIHTLPQRTRKGAFESKEVTRQKNSLRMLSIC</sequence>
<evidence type="ECO:0000313" key="3">
    <source>
        <dbReference type="Proteomes" id="UP001179952"/>
    </source>
</evidence>